<keyword evidence="7" id="KW-1185">Reference proteome</keyword>
<feature type="domain" description="Transcription regulator AsnC/Lrp ligand binding" evidence="4">
    <location>
        <begin position="68"/>
        <end position="139"/>
    </location>
</feature>
<dbReference type="Gene3D" id="1.10.10.10">
    <property type="entry name" value="Winged helix-like DNA-binding domain superfamily/Winged helix DNA-binding domain"/>
    <property type="match status" value="2"/>
</dbReference>
<protein>
    <submittedName>
        <fullName evidence="6">DNA-binding Lrp family transcriptional regulator</fullName>
    </submittedName>
</protein>
<evidence type="ECO:0000256" key="1">
    <source>
        <dbReference type="ARBA" id="ARBA00023015"/>
    </source>
</evidence>
<dbReference type="SUPFAM" id="SSF46785">
    <property type="entry name" value="Winged helix' DNA-binding domain"/>
    <property type="match status" value="2"/>
</dbReference>
<dbReference type="Pfam" id="PF01037">
    <property type="entry name" value="AsnC_trans_reg"/>
    <property type="match status" value="1"/>
</dbReference>
<dbReference type="Pfam" id="PF13404">
    <property type="entry name" value="HTH_AsnC-type"/>
    <property type="match status" value="1"/>
</dbReference>
<evidence type="ECO:0000313" key="6">
    <source>
        <dbReference type="EMBL" id="MDR6143622.1"/>
    </source>
</evidence>
<dbReference type="InterPro" id="IPR000485">
    <property type="entry name" value="AsnC-type_HTH_dom"/>
</dbReference>
<dbReference type="Proteomes" id="UP001249291">
    <property type="component" value="Unassembled WGS sequence"/>
</dbReference>
<organism evidence="6 7">
    <name type="scientific">Microbacterium foliorum</name>
    <dbReference type="NCBI Taxonomy" id="104336"/>
    <lineage>
        <taxon>Bacteria</taxon>
        <taxon>Bacillati</taxon>
        <taxon>Actinomycetota</taxon>
        <taxon>Actinomycetes</taxon>
        <taxon>Micrococcales</taxon>
        <taxon>Microbacteriaceae</taxon>
        <taxon>Microbacterium</taxon>
    </lineage>
</organism>
<sequence length="333" mass="36456">MQEIGLDDLDQRLIHAVQVSPRATWNALAPIVGADPATLSRRWARLVAEGIVYVTGYGAGAPAVLVLIEIECSPGETLAVAEILGRDPEAFTIDLTAGGRDIFLTLAVPDAEALAVWTLERIRGVAGVRSMRTHLVSETVRDARGWRLRALTTQEVAQIEALERRAPSASVRMSAEQRNAIAAELAYDGRVGITELASRLGMAPRRVRDAIAEMRESGRLAIRVDVARRYTPWPIYAWYFLRVPAAMAARIGAQLGRIEEVRLVANTVGEYNVIMAVWLRTLQDVARMEAIIEERLPGVSIADRSVVLRTTKHLGHLLHADGRASGEVVPLTI</sequence>
<dbReference type="InterPro" id="IPR036390">
    <property type="entry name" value="WH_DNA-bd_sf"/>
</dbReference>
<evidence type="ECO:0000256" key="3">
    <source>
        <dbReference type="ARBA" id="ARBA00023163"/>
    </source>
</evidence>
<evidence type="ECO:0000256" key="2">
    <source>
        <dbReference type="ARBA" id="ARBA00023125"/>
    </source>
</evidence>
<keyword evidence="3" id="KW-0804">Transcription</keyword>
<dbReference type="PANTHER" id="PTHR30154">
    <property type="entry name" value="LEUCINE-RESPONSIVE REGULATORY PROTEIN"/>
    <property type="match status" value="1"/>
</dbReference>
<dbReference type="InterPro" id="IPR036388">
    <property type="entry name" value="WH-like_DNA-bd_sf"/>
</dbReference>
<keyword evidence="1" id="KW-0805">Transcription regulation</keyword>
<reference evidence="6 7" key="1">
    <citation type="submission" date="2023-08" db="EMBL/GenBank/DDBJ databases">
        <title>Functional and genomic diversity of the sorghum phyllosphere microbiome.</title>
        <authorList>
            <person name="Shade A."/>
        </authorList>
    </citation>
    <scope>NUCLEOTIDE SEQUENCE [LARGE SCALE GENOMIC DNA]</scope>
    <source>
        <strain evidence="6 7">SORGH_AS_0445</strain>
    </source>
</reference>
<name>A0ABU1HUY1_9MICO</name>
<dbReference type="InterPro" id="IPR019887">
    <property type="entry name" value="Tscrpt_reg_AsnC/Lrp_C"/>
</dbReference>
<comment type="caution">
    <text evidence="6">The sequence shown here is derived from an EMBL/GenBank/DDBJ whole genome shotgun (WGS) entry which is preliminary data.</text>
</comment>
<dbReference type="InterPro" id="IPR019888">
    <property type="entry name" value="Tscrpt_reg_AsnC-like"/>
</dbReference>
<dbReference type="PANTHER" id="PTHR30154:SF34">
    <property type="entry name" value="TRANSCRIPTIONAL REGULATOR AZLB"/>
    <property type="match status" value="1"/>
</dbReference>
<dbReference type="RefSeq" id="WP_309692913.1">
    <property type="nucleotide sequence ID" value="NZ_JAVIZQ010000001.1"/>
</dbReference>
<dbReference type="Gene3D" id="3.30.70.920">
    <property type="match status" value="2"/>
</dbReference>
<feature type="domain" description="HTH asnC-type" evidence="5">
    <location>
        <begin position="6"/>
        <end position="46"/>
    </location>
</feature>
<accession>A0ABU1HUY1</accession>
<evidence type="ECO:0000259" key="5">
    <source>
        <dbReference type="Pfam" id="PF13404"/>
    </source>
</evidence>
<proteinExistence type="predicted"/>
<gene>
    <name evidence="6" type="ORF">QE375_003176</name>
</gene>
<dbReference type="SUPFAM" id="SSF54909">
    <property type="entry name" value="Dimeric alpha+beta barrel"/>
    <property type="match status" value="2"/>
</dbReference>
<evidence type="ECO:0000313" key="7">
    <source>
        <dbReference type="Proteomes" id="UP001249291"/>
    </source>
</evidence>
<dbReference type="GO" id="GO:0003677">
    <property type="term" value="F:DNA binding"/>
    <property type="evidence" value="ECO:0007669"/>
    <property type="project" value="UniProtKB-KW"/>
</dbReference>
<dbReference type="EMBL" id="JAVIZQ010000001">
    <property type="protein sequence ID" value="MDR6143622.1"/>
    <property type="molecule type" value="Genomic_DNA"/>
</dbReference>
<dbReference type="InterPro" id="IPR011008">
    <property type="entry name" value="Dimeric_a/b-barrel"/>
</dbReference>
<dbReference type="SMART" id="SM00344">
    <property type="entry name" value="HTH_ASNC"/>
    <property type="match status" value="1"/>
</dbReference>
<keyword evidence="2 6" id="KW-0238">DNA-binding</keyword>
<evidence type="ECO:0000259" key="4">
    <source>
        <dbReference type="Pfam" id="PF01037"/>
    </source>
</evidence>